<dbReference type="PANTHER" id="PTHR42939:SF1">
    <property type="entry name" value="ABC TRANSPORTER ATP-BINDING PROTEIN ALBC-RELATED"/>
    <property type="match status" value="1"/>
</dbReference>
<protein>
    <submittedName>
        <fullName evidence="5">ABC transporter ATP-binding protein YtrB</fullName>
    </submittedName>
</protein>
<dbReference type="InterPro" id="IPR051782">
    <property type="entry name" value="ABC_Transporter_VariousFunc"/>
</dbReference>
<dbReference type="GO" id="GO:0005524">
    <property type="term" value="F:ATP binding"/>
    <property type="evidence" value="ECO:0007669"/>
    <property type="project" value="UniProtKB-KW"/>
</dbReference>
<dbReference type="InterPro" id="IPR017871">
    <property type="entry name" value="ABC_transporter-like_CS"/>
</dbReference>
<evidence type="ECO:0000313" key="5">
    <source>
        <dbReference type="EMBL" id="ASJ76708.1"/>
    </source>
</evidence>
<organism evidence="5 6">
    <name type="scientific">Granulosicoccus antarcticus IMCC3135</name>
    <dbReference type="NCBI Taxonomy" id="1192854"/>
    <lineage>
        <taxon>Bacteria</taxon>
        <taxon>Pseudomonadati</taxon>
        <taxon>Pseudomonadota</taxon>
        <taxon>Gammaproteobacteria</taxon>
        <taxon>Chromatiales</taxon>
        <taxon>Granulosicoccaceae</taxon>
        <taxon>Granulosicoccus</taxon>
    </lineage>
</organism>
<evidence type="ECO:0000259" key="4">
    <source>
        <dbReference type="PROSITE" id="PS50893"/>
    </source>
</evidence>
<dbReference type="PANTHER" id="PTHR42939">
    <property type="entry name" value="ABC TRANSPORTER ATP-BINDING PROTEIN ALBC-RELATED"/>
    <property type="match status" value="1"/>
</dbReference>
<dbReference type="RefSeq" id="WP_157736502.1">
    <property type="nucleotide sequence ID" value="NZ_CP018632.1"/>
</dbReference>
<dbReference type="PROSITE" id="PS50893">
    <property type="entry name" value="ABC_TRANSPORTER_2"/>
    <property type="match status" value="1"/>
</dbReference>
<dbReference type="SUPFAM" id="SSF52540">
    <property type="entry name" value="P-loop containing nucleoside triphosphate hydrolases"/>
    <property type="match status" value="1"/>
</dbReference>
<feature type="domain" description="ABC transporter" evidence="4">
    <location>
        <begin position="5"/>
        <end position="234"/>
    </location>
</feature>
<sequence length="277" mass="30561">MTYPLDLTNVHAGYGTKKERVEILKGATLHLDSGSINGLLGRNGSGKTTLIRVALGLMKSTEGSAELMGVTAWDCPNPVRERLGYVSQNLDYFPEATVDRCLGLVGSFYSNWDNAYIDELKDRWDVGEASIATLSVGQKQKVALLMALGHRPDLLILDEPVASLDPAARRSFLSTLVELNSDTNQTILLSSHITSDIERMCSHVAILHHGQILCHTKIDELKERLRVVEQGEVPLGGEVLLKKDGQLWVLLPEDELERNSYARAPGSLEDLFLELTQ</sequence>
<evidence type="ECO:0000256" key="1">
    <source>
        <dbReference type="ARBA" id="ARBA00022448"/>
    </source>
</evidence>
<keyword evidence="6" id="KW-1185">Reference proteome</keyword>
<dbReference type="Pfam" id="PF00005">
    <property type="entry name" value="ABC_tran"/>
    <property type="match status" value="1"/>
</dbReference>
<dbReference type="InterPro" id="IPR003593">
    <property type="entry name" value="AAA+_ATPase"/>
</dbReference>
<dbReference type="CDD" id="cd03230">
    <property type="entry name" value="ABC_DR_subfamily_A"/>
    <property type="match status" value="1"/>
</dbReference>
<dbReference type="AlphaFoldDB" id="A0A2Z2P2Y5"/>
<proteinExistence type="predicted"/>
<keyword evidence="3 5" id="KW-0067">ATP-binding</keyword>
<reference evidence="5 6" key="1">
    <citation type="submission" date="2016-12" db="EMBL/GenBank/DDBJ databases">
        <authorList>
            <person name="Song W.-J."/>
            <person name="Kurnit D.M."/>
        </authorList>
    </citation>
    <scope>NUCLEOTIDE SEQUENCE [LARGE SCALE GENOMIC DNA]</scope>
    <source>
        <strain evidence="5 6">IMCC3135</strain>
    </source>
</reference>
<dbReference type="EMBL" id="CP018632">
    <property type="protein sequence ID" value="ASJ76708.1"/>
    <property type="molecule type" value="Genomic_DNA"/>
</dbReference>
<dbReference type="Gene3D" id="3.40.50.300">
    <property type="entry name" value="P-loop containing nucleotide triphosphate hydrolases"/>
    <property type="match status" value="1"/>
</dbReference>
<keyword evidence="1" id="KW-0813">Transport</keyword>
<keyword evidence="2" id="KW-0547">Nucleotide-binding</keyword>
<evidence type="ECO:0000256" key="2">
    <source>
        <dbReference type="ARBA" id="ARBA00022741"/>
    </source>
</evidence>
<dbReference type="KEGG" id="gai:IMCC3135_33320"/>
<dbReference type="PROSITE" id="PS00211">
    <property type="entry name" value="ABC_TRANSPORTER_1"/>
    <property type="match status" value="1"/>
</dbReference>
<evidence type="ECO:0000256" key="3">
    <source>
        <dbReference type="ARBA" id="ARBA00022840"/>
    </source>
</evidence>
<dbReference type="InterPro" id="IPR003439">
    <property type="entry name" value="ABC_transporter-like_ATP-bd"/>
</dbReference>
<dbReference type="SMART" id="SM00382">
    <property type="entry name" value="AAA"/>
    <property type="match status" value="1"/>
</dbReference>
<dbReference type="Proteomes" id="UP000250079">
    <property type="component" value="Chromosome"/>
</dbReference>
<dbReference type="GO" id="GO:0016887">
    <property type="term" value="F:ATP hydrolysis activity"/>
    <property type="evidence" value="ECO:0007669"/>
    <property type="project" value="InterPro"/>
</dbReference>
<accession>A0A2Z2P2Y5</accession>
<dbReference type="InterPro" id="IPR027417">
    <property type="entry name" value="P-loop_NTPase"/>
</dbReference>
<dbReference type="OrthoDB" id="9804819at2"/>
<gene>
    <name evidence="5" type="primary">ytrB_2</name>
    <name evidence="5" type="ORF">IMCC3135_33320</name>
</gene>
<name>A0A2Z2P2Y5_9GAMM</name>
<evidence type="ECO:0000313" key="6">
    <source>
        <dbReference type="Proteomes" id="UP000250079"/>
    </source>
</evidence>